<protein>
    <recommendedName>
        <fullName evidence="14">Syntaxin-binding protein 5-like</fullName>
    </recommendedName>
</protein>
<evidence type="ECO:0000256" key="17">
    <source>
        <dbReference type="SAM" id="MobiDB-lite"/>
    </source>
</evidence>
<feature type="repeat" description="WD" evidence="15">
    <location>
        <begin position="228"/>
        <end position="269"/>
    </location>
</feature>
<evidence type="ECO:0000259" key="18">
    <source>
        <dbReference type="PROSITE" id="PS50892"/>
    </source>
</evidence>
<feature type="region of interest" description="Disordered" evidence="17">
    <location>
        <begin position="669"/>
        <end position="716"/>
    </location>
</feature>
<keyword evidence="4" id="KW-0813">Transport</keyword>
<dbReference type="SMART" id="SM00320">
    <property type="entry name" value="WD40"/>
    <property type="match status" value="6"/>
</dbReference>
<feature type="region of interest" description="Disordered" evidence="17">
    <location>
        <begin position="839"/>
        <end position="870"/>
    </location>
</feature>
<keyword evidence="9 15" id="KW-0853">WD repeat</keyword>
<dbReference type="InterPro" id="IPR000664">
    <property type="entry name" value="Lethal2_giant"/>
</dbReference>
<keyword evidence="8" id="KW-0597">Phosphoprotein</keyword>
<dbReference type="CTD" id="134957"/>
<keyword evidence="6" id="KW-0268">Exocytosis</keyword>
<keyword evidence="12 16" id="KW-0175">Coiled coil</keyword>
<evidence type="ECO:0000256" key="13">
    <source>
        <dbReference type="ARBA" id="ARBA00023136"/>
    </source>
</evidence>
<evidence type="ECO:0000256" key="3">
    <source>
        <dbReference type="ARBA" id="ARBA00008070"/>
    </source>
</evidence>
<keyword evidence="11" id="KW-0653">Protein transport</keyword>
<dbReference type="InterPro" id="IPR015943">
    <property type="entry name" value="WD40/YVTN_repeat-like_dom_sf"/>
</dbReference>
<dbReference type="GO" id="GO:0019905">
    <property type="term" value="F:syntaxin binding"/>
    <property type="evidence" value="ECO:0007669"/>
    <property type="project" value="TreeGrafter"/>
</dbReference>
<organism evidence="19 20">
    <name type="scientific">Geotrypetes seraphini</name>
    <name type="common">Gaboon caecilian</name>
    <name type="synonym">Caecilia seraphini</name>
    <dbReference type="NCBI Taxonomy" id="260995"/>
    <lineage>
        <taxon>Eukaryota</taxon>
        <taxon>Metazoa</taxon>
        <taxon>Chordata</taxon>
        <taxon>Craniata</taxon>
        <taxon>Vertebrata</taxon>
        <taxon>Euteleostomi</taxon>
        <taxon>Amphibia</taxon>
        <taxon>Gymnophiona</taxon>
        <taxon>Geotrypetes</taxon>
    </lineage>
</organism>
<dbReference type="Pfam" id="PF00400">
    <property type="entry name" value="WD40"/>
    <property type="match status" value="1"/>
</dbReference>
<keyword evidence="7" id="KW-0963">Cytoplasm</keyword>
<dbReference type="AlphaFoldDB" id="A0A6P8Q749"/>
<evidence type="ECO:0000256" key="10">
    <source>
        <dbReference type="ARBA" id="ARBA00022737"/>
    </source>
</evidence>
<keyword evidence="13" id="KW-0472">Membrane</keyword>
<evidence type="ECO:0000256" key="14">
    <source>
        <dbReference type="ARBA" id="ARBA00067543"/>
    </source>
</evidence>
<dbReference type="PROSITE" id="PS50892">
    <property type="entry name" value="V_SNARE"/>
    <property type="match status" value="1"/>
</dbReference>
<evidence type="ECO:0000256" key="16">
    <source>
        <dbReference type="PROSITE-ProRule" id="PRU00290"/>
    </source>
</evidence>
<dbReference type="Pfam" id="PF08596">
    <property type="entry name" value="Lgl_C"/>
    <property type="match status" value="1"/>
</dbReference>
<dbReference type="GO" id="GO:0045159">
    <property type="term" value="F:myosin II binding"/>
    <property type="evidence" value="ECO:0007669"/>
    <property type="project" value="TreeGrafter"/>
</dbReference>
<evidence type="ECO:0000256" key="12">
    <source>
        <dbReference type="ARBA" id="ARBA00023054"/>
    </source>
</evidence>
<evidence type="ECO:0000256" key="4">
    <source>
        <dbReference type="ARBA" id="ARBA00022448"/>
    </source>
</evidence>
<dbReference type="GO" id="GO:0031201">
    <property type="term" value="C:SNARE complex"/>
    <property type="evidence" value="ECO:0007669"/>
    <property type="project" value="TreeGrafter"/>
</dbReference>
<dbReference type="SUPFAM" id="SSF58038">
    <property type="entry name" value="SNARE fusion complex"/>
    <property type="match status" value="1"/>
</dbReference>
<dbReference type="GO" id="GO:0006893">
    <property type="term" value="P:Golgi to plasma membrane transport"/>
    <property type="evidence" value="ECO:0007669"/>
    <property type="project" value="TreeGrafter"/>
</dbReference>
<dbReference type="InterPro" id="IPR042855">
    <property type="entry name" value="V_SNARE_CC"/>
</dbReference>
<evidence type="ECO:0000256" key="2">
    <source>
        <dbReference type="ARBA" id="ARBA00004496"/>
    </source>
</evidence>
<feature type="region of interest" description="Disordered" evidence="17">
    <location>
        <begin position="554"/>
        <end position="590"/>
    </location>
</feature>
<feature type="compositionally biased region" description="Polar residues" evidence="17">
    <location>
        <begin position="562"/>
        <end position="573"/>
    </location>
</feature>
<comment type="similarity">
    <text evidence="3">Belongs to the WD repeat L(2)GL family.</text>
</comment>
<gene>
    <name evidence="20" type="primary">STXBP5</name>
</gene>
<evidence type="ECO:0000256" key="6">
    <source>
        <dbReference type="ARBA" id="ARBA00022483"/>
    </source>
</evidence>
<evidence type="ECO:0000313" key="20">
    <source>
        <dbReference type="RefSeq" id="XP_033795482.1"/>
    </source>
</evidence>
<evidence type="ECO:0000256" key="1">
    <source>
        <dbReference type="ARBA" id="ARBA00004202"/>
    </source>
</evidence>
<dbReference type="Gene3D" id="1.20.5.110">
    <property type="match status" value="1"/>
</dbReference>
<keyword evidence="5" id="KW-1003">Cell membrane</keyword>
<evidence type="ECO:0000256" key="7">
    <source>
        <dbReference type="ARBA" id="ARBA00022490"/>
    </source>
</evidence>
<feature type="compositionally biased region" description="Low complexity" evidence="17">
    <location>
        <begin position="576"/>
        <end position="585"/>
    </location>
</feature>
<dbReference type="PANTHER" id="PTHR10241">
    <property type="entry name" value="LETHAL 2 GIANT LARVAE PROTEIN"/>
    <property type="match status" value="1"/>
</dbReference>
<dbReference type="Proteomes" id="UP000515159">
    <property type="component" value="Chromosome 3"/>
</dbReference>
<dbReference type="InterPro" id="IPR036322">
    <property type="entry name" value="WD40_repeat_dom_sf"/>
</dbReference>
<dbReference type="GO" id="GO:0015031">
    <property type="term" value="P:protein transport"/>
    <property type="evidence" value="ECO:0007669"/>
    <property type="project" value="UniProtKB-KW"/>
</dbReference>
<evidence type="ECO:0000256" key="9">
    <source>
        <dbReference type="ARBA" id="ARBA00022574"/>
    </source>
</evidence>
<dbReference type="PANTHER" id="PTHR10241:SF22">
    <property type="entry name" value="SYNTAXIN-BINDING PROTEIN 5"/>
    <property type="match status" value="1"/>
</dbReference>
<evidence type="ECO:0000256" key="11">
    <source>
        <dbReference type="ARBA" id="ARBA00022927"/>
    </source>
</evidence>
<dbReference type="FunFam" id="1.20.5.110:FF:000001">
    <property type="entry name" value="syntaxin-binding protein 5 isoform X1"/>
    <property type="match status" value="1"/>
</dbReference>
<dbReference type="SUPFAM" id="SSF50978">
    <property type="entry name" value="WD40 repeat-like"/>
    <property type="match status" value="2"/>
</dbReference>
<evidence type="ECO:0000256" key="5">
    <source>
        <dbReference type="ARBA" id="ARBA00022475"/>
    </source>
</evidence>
<dbReference type="PROSITE" id="PS50082">
    <property type="entry name" value="WD_REPEATS_2"/>
    <property type="match status" value="1"/>
</dbReference>
<dbReference type="RefSeq" id="XP_033795482.1">
    <property type="nucleotide sequence ID" value="XM_033939591.1"/>
</dbReference>
<keyword evidence="19" id="KW-1185">Reference proteome</keyword>
<feature type="compositionally biased region" description="Basic and acidic residues" evidence="17">
    <location>
        <begin position="841"/>
        <end position="856"/>
    </location>
</feature>
<reference evidence="20" key="1">
    <citation type="submission" date="2025-08" db="UniProtKB">
        <authorList>
            <consortium name="RefSeq"/>
        </authorList>
    </citation>
    <scope>IDENTIFICATION</scope>
</reference>
<keyword evidence="10" id="KW-0677">Repeat</keyword>
<accession>A0A6P8Q749</accession>
<dbReference type="PRINTS" id="PR00962">
    <property type="entry name" value="LETHAL2GIANT"/>
</dbReference>
<dbReference type="FunFam" id="2.130.10.10:FF:000521">
    <property type="entry name" value="syntaxin-binding protein 5-like isoform X1"/>
    <property type="match status" value="1"/>
</dbReference>
<dbReference type="Gene3D" id="2.130.10.10">
    <property type="entry name" value="YVTN repeat-like/Quinoprotein amine dehydrogenase"/>
    <property type="match status" value="3"/>
</dbReference>
<dbReference type="GeneID" id="117358094"/>
<evidence type="ECO:0000256" key="15">
    <source>
        <dbReference type="PROSITE-ProRule" id="PRU00221"/>
    </source>
</evidence>
<proteinExistence type="inferred from homology"/>
<comment type="subcellular location">
    <subcellularLocation>
        <location evidence="1">Cell membrane</location>
        <topology evidence="1">Peripheral membrane protein</topology>
    </subcellularLocation>
    <subcellularLocation>
        <location evidence="2">Cytoplasm</location>
    </subcellularLocation>
</comment>
<dbReference type="GO" id="GO:0005886">
    <property type="term" value="C:plasma membrane"/>
    <property type="evidence" value="ECO:0007669"/>
    <property type="project" value="UniProtKB-SubCell"/>
</dbReference>
<dbReference type="Pfam" id="PF08366">
    <property type="entry name" value="LLGL"/>
    <property type="match status" value="1"/>
</dbReference>
<evidence type="ECO:0000256" key="8">
    <source>
        <dbReference type="ARBA" id="ARBA00022553"/>
    </source>
</evidence>
<dbReference type="GO" id="GO:0005096">
    <property type="term" value="F:GTPase activator activity"/>
    <property type="evidence" value="ECO:0007669"/>
    <property type="project" value="TreeGrafter"/>
</dbReference>
<dbReference type="InterPro" id="IPR001680">
    <property type="entry name" value="WD40_rpt"/>
</dbReference>
<dbReference type="GO" id="GO:0006887">
    <property type="term" value="P:exocytosis"/>
    <property type="evidence" value="ECO:0007669"/>
    <property type="project" value="UniProtKB-KW"/>
</dbReference>
<dbReference type="InterPro" id="IPR013577">
    <property type="entry name" value="LLGL2"/>
</dbReference>
<dbReference type="InterPro" id="IPR013905">
    <property type="entry name" value="Lgl_C_dom"/>
</dbReference>
<name>A0A6P8Q749_GEOSA</name>
<feature type="domain" description="V-SNARE coiled-coil homology" evidence="18">
    <location>
        <begin position="1050"/>
        <end position="1110"/>
    </location>
</feature>
<dbReference type="CDD" id="cd15893">
    <property type="entry name" value="R-SNARE_STXBP5"/>
    <property type="match status" value="1"/>
</dbReference>
<evidence type="ECO:0000313" key="19">
    <source>
        <dbReference type="Proteomes" id="UP000515159"/>
    </source>
</evidence>
<sequence>MKKFKKVLDGLTAVSSSSASASSQPTNRETDIQETLQSEHFQLCKTVRHGFPYQPSALAFDPVQKILAVGTQTGALRLFGRPGVECYCQHDNGAPVIQLQFLINEGALVSALADDSLHLWNLRQKRPAILHSLKFNRERITFCHLPFQSKWLYLGTERGNIHIVNVESFTLSGYVIMWNKAIELSSKSHPGPVVHISDNPMDEGKLLVGFESGTVVLWDLKSKKADYRYTYDEAIHSVAWHHEGKQFICSHSDGTLTIWNVRSPNKPIQTIVPHGKQIKDGRKPEPCKPILKVEYKTTRSGEPFIILSGGLSYDTIGRRPCLTVMHGKSTAVLEMDYSIVDFLTLCETPYPNDFQEPYAVVVLLEKDLVVIDLAQNGYPIFENPYPLTIHESPVTCCEYFADCPVDLIPALYSVGARQKHQGYSKKEWPINGGNWGLGTQSYPEIIITGHADGSIKFWDASAITLQVLYKLKTAKVFEKYKNKDDKQSTDIVDEDPYAIQMISWCPESRMLCVAGVSAHVIIYKFSKQEMATEIVSMLEVRLLYEISDVESPDVDQLPTLPTPSGGSNSQPMIPQSHPSTSSSSSDGLRDNVPCLKVRSNPLKQSAGYQVELVIQLVWVSGEPPQQITSLAVNSLYGLVVFGNCNGIAMVDYLQKTVLLNLGTIELYGSNDPYQRQPRSPRKTRQPSGAGLCDISENTTASEDRCKSPTSAKMSRKLSLPTELKPDLVEMLLDVRDNNFSRSRSSSVTSIDKESREAISALHFCETFTRKSDASTSPCLWVGTTLGTVLAVVLNLPPGGEQRLLQPVIVSPSGTILRLKGAILRMAFLDTTGCLIPPPYESWREPNMPEDKDDKEKLKKRRPVSVSPSSSQEISENQYAVICSEKQAKVIVLPSQNCIYKHNITETSFVLRGDIVTMSNSICLACFCANGHIKTFSLPSLRPLLDVNYLPLTNMRIARTFCFTNNGQALYLVSPTEIQRITYSQETCENLQEMLGELFTPVETPEAPNRGFFKGLFGGGAQSLDREDLFGESAAGKPPRSLAQHIPGPGGIEGVKGAATGVAGELARARLALDERGQKLGELEERTAAMLSSADAFSKHAHEMMLKYKDKKWYQF</sequence>